<feature type="transmembrane region" description="Helical" evidence="1">
    <location>
        <begin position="47"/>
        <end position="66"/>
    </location>
</feature>
<name>L0JXP4_9EURY</name>
<dbReference type="HOGENOM" id="CLU_2461850_0_0_2"/>
<dbReference type="STRING" id="694430.Natoc_1995"/>
<keyword evidence="3" id="KW-1185">Reference proteome</keyword>
<dbReference type="EMBL" id="CP003929">
    <property type="protein sequence ID" value="AGB37782.1"/>
    <property type="molecule type" value="Genomic_DNA"/>
</dbReference>
<keyword evidence="1" id="KW-1133">Transmembrane helix</keyword>
<dbReference type="AlphaFoldDB" id="L0JXP4"/>
<gene>
    <name evidence="2" type="ORF">Natoc_1995</name>
</gene>
<evidence type="ECO:0000313" key="2">
    <source>
        <dbReference type="EMBL" id="AGB37782.1"/>
    </source>
</evidence>
<evidence type="ECO:0000256" key="1">
    <source>
        <dbReference type="SAM" id="Phobius"/>
    </source>
</evidence>
<proteinExistence type="predicted"/>
<dbReference type="KEGG" id="nou:Natoc_1995"/>
<dbReference type="GeneID" id="14405079"/>
<keyword evidence="1" id="KW-0472">Membrane</keyword>
<keyword evidence="1" id="KW-0812">Transmembrane</keyword>
<feature type="transmembrane region" description="Helical" evidence="1">
    <location>
        <begin position="20"/>
        <end position="40"/>
    </location>
</feature>
<accession>L0JXP4</accession>
<sequence length="88" mass="9904">MTSKYKIELLPDTETCYRYLQVGFSIIILTFLAGLLALAVPDLRPTYEILVMPALFVGLGLLLYGVGTHLHIMHLNVLEMRNEDGSHE</sequence>
<dbReference type="eggNOG" id="arCOG14357">
    <property type="taxonomic scope" value="Archaea"/>
</dbReference>
<evidence type="ECO:0000313" key="3">
    <source>
        <dbReference type="Proteomes" id="UP000010878"/>
    </source>
</evidence>
<dbReference type="Proteomes" id="UP000010878">
    <property type="component" value="Chromosome"/>
</dbReference>
<dbReference type="RefSeq" id="WP_015321226.1">
    <property type="nucleotide sequence ID" value="NC_019974.1"/>
</dbReference>
<organism evidence="2 3">
    <name type="scientific">Natronococcus occultus SP4</name>
    <dbReference type="NCBI Taxonomy" id="694430"/>
    <lineage>
        <taxon>Archaea</taxon>
        <taxon>Methanobacteriati</taxon>
        <taxon>Methanobacteriota</taxon>
        <taxon>Stenosarchaea group</taxon>
        <taxon>Halobacteria</taxon>
        <taxon>Halobacteriales</taxon>
        <taxon>Natrialbaceae</taxon>
        <taxon>Natronococcus</taxon>
    </lineage>
</organism>
<protein>
    <submittedName>
        <fullName evidence="2">Uncharacterized protein</fullName>
    </submittedName>
</protein>
<dbReference type="OrthoDB" id="346155at2157"/>
<reference evidence="2 3" key="1">
    <citation type="submission" date="2012-11" db="EMBL/GenBank/DDBJ databases">
        <title>FINISHED of Natronococcus occultus SP4, DSM 3396.</title>
        <authorList>
            <consortium name="DOE Joint Genome Institute"/>
            <person name="Eisen J."/>
            <person name="Huntemann M."/>
            <person name="Wei C.-L."/>
            <person name="Han J."/>
            <person name="Detter J.C."/>
            <person name="Han C."/>
            <person name="Tapia R."/>
            <person name="Chen A."/>
            <person name="Kyrpides N."/>
            <person name="Mavromatis K."/>
            <person name="Markowitz V."/>
            <person name="Szeto E."/>
            <person name="Ivanova N."/>
            <person name="Mikhailova N."/>
            <person name="Ovchinnikova G."/>
            <person name="Pagani I."/>
            <person name="Pati A."/>
            <person name="Goodwin L."/>
            <person name="Nordberg H.P."/>
            <person name="Cantor M.N."/>
            <person name="Hua S.X."/>
            <person name="Woyke T."/>
            <person name="Eisen J."/>
            <person name="Klenk H.-P."/>
            <person name="Klenk H.-P."/>
        </authorList>
    </citation>
    <scope>NUCLEOTIDE SEQUENCE [LARGE SCALE GENOMIC DNA]</scope>
    <source>
        <strain evidence="2 3">SP4</strain>
    </source>
</reference>